<dbReference type="Proteomes" id="UP001147700">
    <property type="component" value="Unassembled WGS sequence"/>
</dbReference>
<name>A0ABT4RPV6_9ACTN</name>
<protein>
    <submittedName>
        <fullName evidence="1">Uncharacterized protein</fullName>
    </submittedName>
</protein>
<evidence type="ECO:0000313" key="1">
    <source>
        <dbReference type="EMBL" id="MDA0140604.1"/>
    </source>
</evidence>
<organism evidence="1 2">
    <name type="scientific">Solirubrobacter deserti</name>
    <dbReference type="NCBI Taxonomy" id="2282478"/>
    <lineage>
        <taxon>Bacteria</taxon>
        <taxon>Bacillati</taxon>
        <taxon>Actinomycetota</taxon>
        <taxon>Thermoleophilia</taxon>
        <taxon>Solirubrobacterales</taxon>
        <taxon>Solirubrobacteraceae</taxon>
        <taxon>Solirubrobacter</taxon>
    </lineage>
</organism>
<comment type="caution">
    <text evidence="1">The sequence shown here is derived from an EMBL/GenBank/DDBJ whole genome shotgun (WGS) entry which is preliminary data.</text>
</comment>
<dbReference type="RefSeq" id="WP_270006660.1">
    <property type="nucleotide sequence ID" value="NZ_JAPCID010000042.1"/>
</dbReference>
<accession>A0ABT4RPV6</accession>
<gene>
    <name evidence="1" type="ORF">OJ962_24115</name>
</gene>
<evidence type="ECO:0000313" key="2">
    <source>
        <dbReference type="Proteomes" id="UP001147700"/>
    </source>
</evidence>
<reference evidence="1" key="1">
    <citation type="submission" date="2022-10" db="EMBL/GenBank/DDBJ databases">
        <title>The WGS of Solirubrobacter sp. CPCC 204708.</title>
        <authorList>
            <person name="Jiang Z."/>
        </authorList>
    </citation>
    <scope>NUCLEOTIDE SEQUENCE</scope>
    <source>
        <strain evidence="1">CPCC 204708</strain>
    </source>
</reference>
<proteinExistence type="predicted"/>
<keyword evidence="2" id="KW-1185">Reference proteome</keyword>
<sequence>MVIGEGVAPRRVRRREPRDTVPVTRITIIDAEPLTDDATAGEWLRTADVTPGFTAVLDRLVAAFRVASADPLLADVDVARAWRTRIGYGSGEQVAEGEWTEARELPPLTVSPQERRAEQRRTDRLVALLSARDAILASEELTLRARLDLDRSRAREAAIQLEAALATARAELAAWGSFGDLAQRLVELEGCADIVAAAAAAAREGRLEPETLPALTRALETLEAALRARAIYSAEGREDGV</sequence>
<dbReference type="EMBL" id="JAPCID010000042">
    <property type="protein sequence ID" value="MDA0140604.1"/>
    <property type="molecule type" value="Genomic_DNA"/>
</dbReference>